<reference evidence="2" key="1">
    <citation type="submission" date="2019-02" db="EMBL/GenBank/DDBJ databases">
        <authorList>
            <person name="Gruber-Vodicka R. H."/>
            <person name="Seah K. B. B."/>
        </authorList>
    </citation>
    <scope>NUCLEOTIDE SEQUENCE</scope>
    <source>
        <strain evidence="2">BECK_DK47</strain>
    </source>
</reference>
<sequence length="234" mass="24128">MKHSQSGLTLVETAIVLVIIGLLLGGILKGQELINSARVRALTDRAAGAQAAYYGFLDRYQAVPGDMTATDATDAIGVTVSSGGDGNGQLDNPAGGAWTEPNALWEQLSKAGFIAGNYVGGNSAPDSGNNVAPLNPFHHPMVVGRTADYMGLFTSGARLNITLGRGIPVEVARAVDTKIDDGRPLTGSIRIAVDTGALFGAVGQSDAGTACEVQSSNTYNVRGGSQDCNLVYIF</sequence>
<feature type="transmembrane region" description="Helical" evidence="1">
    <location>
        <begin position="7"/>
        <end position="28"/>
    </location>
</feature>
<dbReference type="Gene3D" id="3.30.700.10">
    <property type="entry name" value="Glycoprotein, Type 4 Pilin"/>
    <property type="match status" value="1"/>
</dbReference>
<dbReference type="SUPFAM" id="SSF54523">
    <property type="entry name" value="Pili subunits"/>
    <property type="match status" value="1"/>
</dbReference>
<keyword evidence="1" id="KW-0812">Transmembrane</keyword>
<dbReference type="EMBL" id="CAADEX010000016">
    <property type="protein sequence ID" value="VFJ47231.1"/>
    <property type="molecule type" value="Genomic_DNA"/>
</dbReference>
<dbReference type="Pfam" id="PF07963">
    <property type="entry name" value="N_methyl"/>
    <property type="match status" value="1"/>
</dbReference>
<dbReference type="PROSITE" id="PS00409">
    <property type="entry name" value="PROKAR_NTER_METHYL"/>
    <property type="match status" value="1"/>
</dbReference>
<evidence type="ECO:0000256" key="1">
    <source>
        <dbReference type="SAM" id="Phobius"/>
    </source>
</evidence>
<keyword evidence="1" id="KW-0472">Membrane</keyword>
<dbReference type="InterPro" id="IPR045584">
    <property type="entry name" value="Pilin-like"/>
</dbReference>
<gene>
    <name evidence="2" type="ORF">BECKDK2373B_GA0170837_101617</name>
</gene>
<name>A0A450S5V0_9GAMM</name>
<protein>
    <recommendedName>
        <fullName evidence="3">Prepilin-type N-terminal cleavage/methylation domain-containing protein</fullName>
    </recommendedName>
</protein>
<dbReference type="AlphaFoldDB" id="A0A450S5V0"/>
<proteinExistence type="predicted"/>
<dbReference type="InterPro" id="IPR012902">
    <property type="entry name" value="N_methyl_site"/>
</dbReference>
<keyword evidence="1" id="KW-1133">Transmembrane helix</keyword>
<evidence type="ECO:0008006" key="3">
    <source>
        <dbReference type="Google" id="ProtNLM"/>
    </source>
</evidence>
<accession>A0A450S5V0</accession>
<organism evidence="2">
    <name type="scientific">Candidatus Kentrum sp. DK</name>
    <dbReference type="NCBI Taxonomy" id="2126562"/>
    <lineage>
        <taxon>Bacteria</taxon>
        <taxon>Pseudomonadati</taxon>
        <taxon>Pseudomonadota</taxon>
        <taxon>Gammaproteobacteria</taxon>
        <taxon>Candidatus Kentrum</taxon>
    </lineage>
</organism>
<evidence type="ECO:0000313" key="2">
    <source>
        <dbReference type="EMBL" id="VFJ47231.1"/>
    </source>
</evidence>